<dbReference type="SUPFAM" id="SSF50978">
    <property type="entry name" value="WD40 repeat-like"/>
    <property type="match status" value="1"/>
</dbReference>
<dbReference type="GO" id="GO:0005634">
    <property type="term" value="C:nucleus"/>
    <property type="evidence" value="ECO:0007669"/>
    <property type="project" value="TreeGrafter"/>
</dbReference>
<keyword evidence="9" id="KW-1185">Reference proteome</keyword>
<accession>A0A7R7XE47</accession>
<dbReference type="Pfam" id="PF00400">
    <property type="entry name" value="WD40"/>
    <property type="match status" value="8"/>
</dbReference>
<feature type="repeat" description="WD" evidence="6">
    <location>
        <begin position="597"/>
        <end position="638"/>
    </location>
</feature>
<sequence length="903" mass="101183">MHILKEDLGISAKPLKVQFDKLVLQPLLGLEESNFPIQTLVVAVDALDKCESDDDIRVILHLIPQLKQIRPVHLRIFVTSRPELAIRLGFQEEVEDDHQDFILHQVPSHIIKEDISLFLEHRLGRIRKKRYLPPGWPGGTNTQMLITMSVPLFIFAVTICRILLDYQWDPDDSLAEILIHHTDISQLNGTYLPVLDRLLVARDGSKKVQLIEEYRTVLGTIILLESPLSLNALATLLGVQKHFLHIRLNSLHSILDVPHNETTPIRLFHISLRDCLLNADTRERTPLWIDQKEINQKLTSRCLHIMQQKLKKNMCNLQSYGVERTTINSQCMSDHLPPELQYSCRYWIHHLAGSRYPRSQIDVIAAFLDAHLLHWVEVMSILGIVSEVLGNIRTLQSVTQNSEISKFLHDAERFVLKNSQIADITPLQIYASGLLFAPARSIVRRKFGKDSPGWADGYPRVEETWSPELQTLEGHSKSVLSIAFSPDGQDLASASNDTTIKVWDSATGHLKQTLNSHSVSVLSVAFSPDGKRLVSTSDGTIKIWDSATGYLKQSFKCYPGPVQSAAFSPDGHRLASTSYDRTIKIWDSITGNLQQTISAHYGLVESVVFSPNGQQLASASDDRTIKIWDSATGTLQQTLNGHLNWVWSATFSLDGQRLASASSDRTIKIWDPVTGNLEQTLGGHSGPVWSVAFSPDGQLLASTSYDGTIKIWYPNTGVLKQTLKGHSNSVVSITFRPDGQQLASASHDRTIKIWDPDTDDMKYTHEGHSGPVRLFAFSPDGQRLASVSSNDPTIKIWDSDTGGLMYTIHTERVATSVRFSINSPHLITNVGNFNIAQFYEISFLSSQETSPEISIIQAGQWVTIRGMKELWLPQEYRRRSAIKNGAVALGLRSGRVSVIKFRD</sequence>
<feature type="domain" description="Nephrocystin 3-like N-terminal" evidence="7">
    <location>
        <begin position="4"/>
        <end position="81"/>
    </location>
</feature>
<evidence type="ECO:0000256" key="6">
    <source>
        <dbReference type="PROSITE-ProRule" id="PRU00221"/>
    </source>
</evidence>
<feature type="repeat" description="WD" evidence="6">
    <location>
        <begin position="723"/>
        <end position="764"/>
    </location>
</feature>
<evidence type="ECO:0000256" key="4">
    <source>
        <dbReference type="ARBA" id="ARBA00039789"/>
    </source>
</evidence>
<dbReference type="GeneID" id="64969526"/>
<dbReference type="EMBL" id="AP024443">
    <property type="protein sequence ID" value="BCS19521.1"/>
    <property type="molecule type" value="Genomic_DNA"/>
</dbReference>
<dbReference type="InterPro" id="IPR056884">
    <property type="entry name" value="NPHP3-like_N"/>
</dbReference>
<dbReference type="InterPro" id="IPR020472">
    <property type="entry name" value="WD40_PAC1"/>
</dbReference>
<name>A0A7R7XE47_9EURO</name>
<reference evidence="8" key="1">
    <citation type="submission" date="2021-01" db="EMBL/GenBank/DDBJ databases">
        <authorList>
            <consortium name="Aspergillus puulaauensis MK2 genome sequencing consortium"/>
            <person name="Kazuki M."/>
            <person name="Futagami T."/>
        </authorList>
    </citation>
    <scope>NUCLEOTIDE SEQUENCE</scope>
    <source>
        <strain evidence="8">MK2</strain>
    </source>
</reference>
<organism evidence="8 9">
    <name type="scientific">Aspergillus puulaauensis</name>
    <dbReference type="NCBI Taxonomy" id="1220207"/>
    <lineage>
        <taxon>Eukaryota</taxon>
        <taxon>Fungi</taxon>
        <taxon>Dikarya</taxon>
        <taxon>Ascomycota</taxon>
        <taxon>Pezizomycotina</taxon>
        <taxon>Eurotiomycetes</taxon>
        <taxon>Eurotiomycetidae</taxon>
        <taxon>Eurotiales</taxon>
        <taxon>Aspergillaceae</taxon>
        <taxon>Aspergillus</taxon>
    </lineage>
</organism>
<dbReference type="PROSITE" id="PS50082">
    <property type="entry name" value="WD_REPEATS_2"/>
    <property type="match status" value="8"/>
</dbReference>
<dbReference type="Gene3D" id="2.130.10.10">
    <property type="entry name" value="YVTN repeat-like/Quinoprotein amine dehydrogenase"/>
    <property type="match status" value="3"/>
</dbReference>
<feature type="repeat" description="WD" evidence="6">
    <location>
        <begin position="765"/>
        <end position="807"/>
    </location>
</feature>
<dbReference type="PROSITE" id="PS50294">
    <property type="entry name" value="WD_REPEATS_REGION"/>
    <property type="match status" value="8"/>
</dbReference>
<reference evidence="8" key="2">
    <citation type="submission" date="2021-02" db="EMBL/GenBank/DDBJ databases">
        <title>Aspergillus puulaauensis MK2 genome sequence.</title>
        <authorList>
            <person name="Futagami T."/>
            <person name="Mori K."/>
            <person name="Kadooka C."/>
            <person name="Tanaka T."/>
        </authorList>
    </citation>
    <scope>NUCLEOTIDE SEQUENCE</scope>
    <source>
        <strain evidence="8">MK2</strain>
    </source>
</reference>
<dbReference type="PANTHER" id="PTHR22847:SF637">
    <property type="entry name" value="WD REPEAT DOMAIN 5B"/>
    <property type="match status" value="1"/>
</dbReference>
<dbReference type="RefSeq" id="XP_041551715.1">
    <property type="nucleotide sequence ID" value="XM_041698540.1"/>
</dbReference>
<feature type="repeat" description="WD" evidence="6">
    <location>
        <begin position="681"/>
        <end position="712"/>
    </location>
</feature>
<dbReference type="Pfam" id="PF24883">
    <property type="entry name" value="NPHP3_N"/>
    <property type="match status" value="1"/>
</dbReference>
<evidence type="ECO:0000313" key="8">
    <source>
        <dbReference type="EMBL" id="BCS19521.1"/>
    </source>
</evidence>
<feature type="repeat" description="WD" evidence="6">
    <location>
        <begin position="472"/>
        <end position="513"/>
    </location>
</feature>
<feature type="repeat" description="WD" evidence="6">
    <location>
        <begin position="555"/>
        <end position="596"/>
    </location>
</feature>
<dbReference type="KEGG" id="apuu:APUU_12349A"/>
<evidence type="ECO:0000256" key="5">
    <source>
        <dbReference type="ARBA" id="ARBA00043913"/>
    </source>
</evidence>
<dbReference type="SMART" id="SM00320">
    <property type="entry name" value="WD40"/>
    <property type="match status" value="8"/>
</dbReference>
<dbReference type="InterPro" id="IPR015943">
    <property type="entry name" value="WD40/YVTN_repeat-like_dom_sf"/>
</dbReference>
<comment type="similarity">
    <text evidence="3">Belongs to the WD repeat MDV1/CAF4 family.</text>
</comment>
<dbReference type="PRINTS" id="PR00320">
    <property type="entry name" value="GPROTEINBRPT"/>
</dbReference>
<dbReference type="GO" id="GO:1990234">
    <property type="term" value="C:transferase complex"/>
    <property type="evidence" value="ECO:0007669"/>
    <property type="project" value="UniProtKB-ARBA"/>
</dbReference>
<dbReference type="Proteomes" id="UP000654913">
    <property type="component" value="Chromosome 1"/>
</dbReference>
<evidence type="ECO:0000256" key="2">
    <source>
        <dbReference type="ARBA" id="ARBA00022737"/>
    </source>
</evidence>
<dbReference type="CDD" id="cd00200">
    <property type="entry name" value="WD40"/>
    <property type="match status" value="1"/>
</dbReference>
<evidence type="ECO:0000259" key="7">
    <source>
        <dbReference type="Pfam" id="PF24883"/>
    </source>
</evidence>
<evidence type="ECO:0000256" key="3">
    <source>
        <dbReference type="ARBA" id="ARBA00038415"/>
    </source>
</evidence>
<feature type="repeat" description="WD" evidence="6">
    <location>
        <begin position="639"/>
        <end position="680"/>
    </location>
</feature>
<evidence type="ECO:0000313" key="9">
    <source>
        <dbReference type="Proteomes" id="UP000654913"/>
    </source>
</evidence>
<gene>
    <name evidence="8" type="ORF">APUU_12349A</name>
</gene>
<proteinExistence type="inferred from homology"/>
<comment type="function">
    <text evidence="5">Involved in mitochondrial fission. Acts as an adapter protein required to form mitochondrial fission complexes. Formation of these complexes is required to promote constriction and fission of the mitochondrial compartment at a late step in mitochondrial division.</text>
</comment>
<dbReference type="OrthoDB" id="1577640at2759"/>
<dbReference type="InterPro" id="IPR001680">
    <property type="entry name" value="WD40_rpt"/>
</dbReference>
<keyword evidence="2" id="KW-0677">Repeat</keyword>
<feature type="repeat" description="WD" evidence="6">
    <location>
        <begin position="514"/>
        <end position="554"/>
    </location>
</feature>
<evidence type="ECO:0000256" key="1">
    <source>
        <dbReference type="ARBA" id="ARBA00022574"/>
    </source>
</evidence>
<keyword evidence="1 6" id="KW-0853">WD repeat</keyword>
<protein>
    <recommendedName>
        <fullName evidence="4">Mitochondrial division protein 1</fullName>
    </recommendedName>
</protein>
<dbReference type="PANTHER" id="PTHR22847">
    <property type="entry name" value="WD40 REPEAT PROTEIN"/>
    <property type="match status" value="1"/>
</dbReference>
<dbReference type="SUPFAM" id="SSF101908">
    <property type="entry name" value="Putative isomerase YbhE"/>
    <property type="match status" value="1"/>
</dbReference>
<dbReference type="InterPro" id="IPR036322">
    <property type="entry name" value="WD40_repeat_dom_sf"/>
</dbReference>
<dbReference type="AlphaFoldDB" id="A0A7R7XE47"/>